<sequence length="649" mass="71876">MTAEEDPLVSALPPATDYLTYLTLLEYQLTPERLPTLHRLLQDEVLTTNIGWDLVQLLLPMLPQSQECLQDIARLGNPREVILRVSDSLMKLEPEDEDNQVDEGEEVAVPGEDFDRGLPQHVMKFNSLIAMLSVLHSRIKTKYPSRFIATSLQAALEAYGSMPTDETTNALLEFLRDLSPTKRPALPPRGTSDSSLVRVLQASAPDPEATYDEPAASDDQAIQLKLVQFALVELLKSYMLSLSTAEDSGMAWALRLQEKLSPKEGRSTDKLSKNNIHSQTEHLKERDLVIGRICALSRDLGIKDEDLVKIATLPAEDHPPPLDFDEPPKTAEEIPLQRHGALLLLAARSAANVLWPGAATARVPVYPDLAVIFSNFIGNAAAEEQPQALHDALLAITAMSLHDQVEKPTDETQYSDFVLSVTTSSSRQIYNSLRKIPATIARSHPDEVTRFKLIRRILEKEELVYARETAIGWLKDEILNAPEPSTIFHDPHYFSVLFPIMFNVAELESLADPSSNVVVPFLRFTQTVAPYTHAALSLYYILLSSTQLRDKLELGKTQHAFQTKFLPRLKSTYGAFEDDLPQNGGDGQIEAAIGEDMCHSGMARSVGLLSHVIEQVEEKLGELYAHDEAGDSGQADLAKVEKVKAATAV</sequence>
<dbReference type="GO" id="GO:0034599">
    <property type="term" value="P:cellular response to oxidative stress"/>
    <property type="evidence" value="ECO:0007669"/>
    <property type="project" value="InterPro"/>
</dbReference>
<dbReference type="EMBL" id="CP055900">
    <property type="protein sequence ID" value="QKX57865.1"/>
    <property type="molecule type" value="Genomic_DNA"/>
</dbReference>
<dbReference type="GO" id="GO:0005737">
    <property type="term" value="C:cytoplasm"/>
    <property type="evidence" value="ECO:0007669"/>
    <property type="project" value="TreeGrafter"/>
</dbReference>
<dbReference type="Proteomes" id="UP000509510">
    <property type="component" value="Chromosome III"/>
</dbReference>
<dbReference type="InterPro" id="IPR013877">
    <property type="entry name" value="YAP-bd/ALF4/Glomulin"/>
</dbReference>
<gene>
    <name evidence="1" type="ORF">TRUGW13939_04985</name>
</gene>
<dbReference type="OrthoDB" id="5396786at2759"/>
<organism evidence="1 2">
    <name type="scientific">Talaromyces rugulosus</name>
    <name type="common">Penicillium rugulosum</name>
    <dbReference type="NCBI Taxonomy" id="121627"/>
    <lineage>
        <taxon>Eukaryota</taxon>
        <taxon>Fungi</taxon>
        <taxon>Dikarya</taxon>
        <taxon>Ascomycota</taxon>
        <taxon>Pezizomycotina</taxon>
        <taxon>Eurotiomycetes</taxon>
        <taxon>Eurotiomycetidae</taxon>
        <taxon>Eurotiales</taxon>
        <taxon>Trichocomaceae</taxon>
        <taxon>Talaromyces</taxon>
        <taxon>Talaromyces sect. Islandici</taxon>
    </lineage>
</organism>
<evidence type="ECO:0000313" key="2">
    <source>
        <dbReference type="Proteomes" id="UP000509510"/>
    </source>
</evidence>
<protein>
    <recommendedName>
        <fullName evidence="3">YAP-binding/ALF4/Glomulin</fullName>
    </recommendedName>
</protein>
<accession>A0A7H8QWI8</accession>
<proteinExistence type="predicted"/>
<keyword evidence="2" id="KW-1185">Reference proteome</keyword>
<dbReference type="InterPro" id="IPR040347">
    <property type="entry name" value="YBP1/2"/>
</dbReference>
<dbReference type="PANTHER" id="PTHR28020">
    <property type="entry name" value="YAP1-BINDING PROTEIN 1-RELATED"/>
    <property type="match status" value="1"/>
</dbReference>
<dbReference type="GeneID" id="55992483"/>
<reference evidence="2" key="1">
    <citation type="submission" date="2020-06" db="EMBL/GenBank/DDBJ databases">
        <title>A chromosome-scale genome assembly of Talaromyces rugulosus W13939.</title>
        <authorList>
            <person name="Wang B."/>
            <person name="Guo L."/>
            <person name="Ye K."/>
            <person name="Wang L."/>
        </authorList>
    </citation>
    <scope>NUCLEOTIDE SEQUENCE [LARGE SCALE GENOMIC DNA]</scope>
    <source>
        <strain evidence="2">W13939</strain>
    </source>
</reference>
<dbReference type="PANTHER" id="PTHR28020:SF1">
    <property type="entry name" value="YAP1-BINDING PROTEIN 1-RELATED"/>
    <property type="match status" value="1"/>
</dbReference>
<dbReference type="KEGG" id="trg:TRUGW13939_04985"/>
<dbReference type="Pfam" id="PF08568">
    <property type="entry name" value="Kinetochor_Ybp2"/>
    <property type="match status" value="1"/>
</dbReference>
<dbReference type="RefSeq" id="XP_035344043.1">
    <property type="nucleotide sequence ID" value="XM_035488150.1"/>
</dbReference>
<name>A0A7H8QWI8_TALRU</name>
<dbReference type="AlphaFoldDB" id="A0A7H8QWI8"/>
<evidence type="ECO:0008006" key="3">
    <source>
        <dbReference type="Google" id="ProtNLM"/>
    </source>
</evidence>
<evidence type="ECO:0000313" key="1">
    <source>
        <dbReference type="EMBL" id="QKX57865.1"/>
    </source>
</evidence>